<sequence length="221" mass="24293">MGELFYCVTWGLKGFQTLFIGVGWRRYRDPVVDSGRSSSQFPDAPHRTVSATSKKIVSNFLHLRLKRSTLSPEYQYDNPEYSSRIFTAQSESPSTVLQPHSQPQLTPKTLDLGFPRHNWALPASFTAPLTSSPTPTVSATGNPTTTLPKHTELEGAKWRRTIATTGGGSDSEAGERLWFGGKHGVLYKATGYIQRERKKIRCEGGWSSIHGGAGARGHDSG</sequence>
<keyword evidence="3" id="KW-1185">Reference proteome</keyword>
<dbReference type="InParanoid" id="A0A4S2MSV8"/>
<gene>
    <name evidence="2" type="ORF">EX30DRAFT_350189</name>
</gene>
<feature type="compositionally biased region" description="Polar residues" evidence="1">
    <location>
        <begin position="127"/>
        <end position="148"/>
    </location>
</feature>
<organism evidence="2 3">
    <name type="scientific">Ascodesmis nigricans</name>
    <dbReference type="NCBI Taxonomy" id="341454"/>
    <lineage>
        <taxon>Eukaryota</taxon>
        <taxon>Fungi</taxon>
        <taxon>Dikarya</taxon>
        <taxon>Ascomycota</taxon>
        <taxon>Pezizomycotina</taxon>
        <taxon>Pezizomycetes</taxon>
        <taxon>Pezizales</taxon>
        <taxon>Ascodesmidaceae</taxon>
        <taxon>Ascodesmis</taxon>
    </lineage>
</organism>
<evidence type="ECO:0000256" key="1">
    <source>
        <dbReference type="SAM" id="MobiDB-lite"/>
    </source>
</evidence>
<protein>
    <submittedName>
        <fullName evidence="2">Uncharacterized protein</fullName>
    </submittedName>
</protein>
<reference evidence="2 3" key="1">
    <citation type="submission" date="2019-04" db="EMBL/GenBank/DDBJ databases">
        <title>Comparative genomics and transcriptomics to analyze fruiting body development in filamentous ascomycetes.</title>
        <authorList>
            <consortium name="DOE Joint Genome Institute"/>
            <person name="Lutkenhaus R."/>
            <person name="Traeger S."/>
            <person name="Breuer J."/>
            <person name="Kuo A."/>
            <person name="Lipzen A."/>
            <person name="Pangilinan J."/>
            <person name="Dilworth D."/>
            <person name="Sandor L."/>
            <person name="Poggeler S."/>
            <person name="Barry K."/>
            <person name="Grigoriev I.V."/>
            <person name="Nowrousian M."/>
        </authorList>
    </citation>
    <scope>NUCLEOTIDE SEQUENCE [LARGE SCALE GENOMIC DNA]</scope>
    <source>
        <strain evidence="2 3">CBS 389.68</strain>
    </source>
</reference>
<dbReference type="AlphaFoldDB" id="A0A4S2MSV8"/>
<feature type="region of interest" description="Disordered" evidence="1">
    <location>
        <begin position="126"/>
        <end position="148"/>
    </location>
</feature>
<accession>A0A4S2MSV8</accession>
<evidence type="ECO:0000313" key="2">
    <source>
        <dbReference type="EMBL" id="TGZ79447.1"/>
    </source>
</evidence>
<evidence type="ECO:0000313" key="3">
    <source>
        <dbReference type="Proteomes" id="UP000298138"/>
    </source>
</evidence>
<dbReference type="EMBL" id="ML220131">
    <property type="protein sequence ID" value="TGZ79447.1"/>
    <property type="molecule type" value="Genomic_DNA"/>
</dbReference>
<proteinExistence type="predicted"/>
<dbReference type="Proteomes" id="UP000298138">
    <property type="component" value="Unassembled WGS sequence"/>
</dbReference>
<name>A0A4S2MSV8_9PEZI</name>